<name>A0A074ZA52_OPIVI</name>
<dbReference type="GeneID" id="20329013"/>
<evidence type="ECO:0000313" key="7">
    <source>
        <dbReference type="EMBL" id="KER22467.1"/>
    </source>
</evidence>
<dbReference type="GO" id="GO:0005789">
    <property type="term" value="C:endoplasmic reticulum membrane"/>
    <property type="evidence" value="ECO:0007669"/>
    <property type="project" value="InterPro"/>
</dbReference>
<evidence type="ECO:0000256" key="1">
    <source>
        <dbReference type="ARBA" id="ARBA00004141"/>
    </source>
</evidence>
<evidence type="ECO:0008006" key="9">
    <source>
        <dbReference type="Google" id="ProtNLM"/>
    </source>
</evidence>
<evidence type="ECO:0000313" key="8">
    <source>
        <dbReference type="Proteomes" id="UP000054324"/>
    </source>
</evidence>
<dbReference type="Pfam" id="PF04061">
    <property type="entry name" value="ORMDL"/>
    <property type="match status" value="1"/>
</dbReference>
<comment type="subcellular location">
    <subcellularLocation>
        <location evidence="1">Membrane</location>
        <topology evidence="1">Multi-pass membrane protein</topology>
    </subcellularLocation>
</comment>
<evidence type="ECO:0000256" key="6">
    <source>
        <dbReference type="SAM" id="Phobius"/>
    </source>
</evidence>
<proteinExistence type="inferred from homology"/>
<keyword evidence="4 6" id="KW-1133">Transmembrane helix</keyword>
<dbReference type="PANTHER" id="PTHR12665">
    <property type="entry name" value="ORMDL PROTEINS"/>
    <property type="match status" value="1"/>
</dbReference>
<comment type="similarity">
    <text evidence="2">Belongs to the ORM family.</text>
</comment>
<dbReference type="KEGG" id="ovi:T265_14847"/>
<feature type="non-terminal residue" evidence="7">
    <location>
        <position position="370"/>
    </location>
</feature>
<dbReference type="GO" id="GO:2000303">
    <property type="term" value="P:regulation of ceramide biosynthetic process"/>
    <property type="evidence" value="ECO:0007669"/>
    <property type="project" value="UniProtKB-ARBA"/>
</dbReference>
<feature type="transmembrane region" description="Helical" evidence="6">
    <location>
        <begin position="206"/>
        <end position="224"/>
    </location>
</feature>
<dbReference type="STRING" id="6198.A0A074ZA52"/>
<keyword evidence="8" id="KW-1185">Reference proteome</keyword>
<dbReference type="OrthoDB" id="1932233at2759"/>
<keyword evidence="5 6" id="KW-0472">Membrane</keyword>
<evidence type="ECO:0000256" key="3">
    <source>
        <dbReference type="ARBA" id="ARBA00022692"/>
    </source>
</evidence>
<evidence type="ECO:0000256" key="4">
    <source>
        <dbReference type="ARBA" id="ARBA00022989"/>
    </source>
</evidence>
<reference evidence="7 8" key="1">
    <citation type="submission" date="2013-11" db="EMBL/GenBank/DDBJ databases">
        <title>Opisthorchis viverrini - life in the bile duct.</title>
        <authorList>
            <person name="Young N.D."/>
            <person name="Nagarajan N."/>
            <person name="Lin S.J."/>
            <person name="Korhonen P.K."/>
            <person name="Jex A.R."/>
            <person name="Hall R.S."/>
            <person name="Safavi-Hemami H."/>
            <person name="Kaewkong W."/>
            <person name="Bertrand D."/>
            <person name="Gao S."/>
            <person name="Seet Q."/>
            <person name="Wongkham S."/>
            <person name="Teh B.T."/>
            <person name="Wongkham C."/>
            <person name="Intapan P.M."/>
            <person name="Maleewong W."/>
            <person name="Yang X."/>
            <person name="Hu M."/>
            <person name="Wang Z."/>
            <person name="Hofmann A."/>
            <person name="Sternberg P.W."/>
            <person name="Tan P."/>
            <person name="Wang J."/>
            <person name="Gasser R.B."/>
        </authorList>
    </citation>
    <scope>NUCLEOTIDE SEQUENCE [LARGE SCALE GENOMIC DNA]</scope>
</reference>
<dbReference type="RefSeq" id="XP_009173788.1">
    <property type="nucleotide sequence ID" value="XM_009175524.1"/>
</dbReference>
<evidence type="ECO:0000256" key="2">
    <source>
        <dbReference type="ARBA" id="ARBA00007649"/>
    </source>
</evidence>
<feature type="transmembrane region" description="Helical" evidence="6">
    <location>
        <begin position="95"/>
        <end position="116"/>
    </location>
</feature>
<keyword evidence="3 6" id="KW-0812">Transmembrane</keyword>
<dbReference type="EMBL" id="KL596897">
    <property type="protein sequence ID" value="KER22467.1"/>
    <property type="molecule type" value="Genomic_DNA"/>
</dbReference>
<sequence length="370" mass="41534">MSQSTNRHLFLRVIGVAGIPLRTQYVKRSPASFFTSAIQVNGSRQTRAKPIREIRTQASVLCIHPGIRDSHLLFIIQTAGWAFPQRFRPGRHHGIVAHTPTFVFAMQVGTATSVLNPTSEYFNSHGTWVTYILIIVLGHFVLLCVPFLTTAVVWTLTCSIHNAVMYLLLHWEKGSPYETLDQGEARVLTQWEQFDDGEQFSPTKKFLLVVPIVLFLLASFYTEYDPMHCLINASSLIVLAVLPKLPQFYRVRIFGINRCSTGLLLLTAVCCERYPWGGSLEMAQSTNLLTGRSVVRIRPPSLDFPCLGLGNLAVSQPSCFLRVAWQLGKGATAEGYISRNLRRFNITSLYTQLSLDFPPHNQSGNGFNHH</sequence>
<dbReference type="InterPro" id="IPR007203">
    <property type="entry name" value="ORMDL"/>
</dbReference>
<accession>A0A074ZA52</accession>
<organism evidence="7 8">
    <name type="scientific">Opisthorchis viverrini</name>
    <name type="common">Southeast Asian liver fluke</name>
    <dbReference type="NCBI Taxonomy" id="6198"/>
    <lineage>
        <taxon>Eukaryota</taxon>
        <taxon>Metazoa</taxon>
        <taxon>Spiralia</taxon>
        <taxon>Lophotrochozoa</taxon>
        <taxon>Platyhelminthes</taxon>
        <taxon>Trematoda</taxon>
        <taxon>Digenea</taxon>
        <taxon>Opisthorchiida</taxon>
        <taxon>Opisthorchiata</taxon>
        <taxon>Opisthorchiidae</taxon>
        <taxon>Opisthorchis</taxon>
    </lineage>
</organism>
<dbReference type="AlphaFoldDB" id="A0A074ZA52"/>
<protein>
    <recommendedName>
        <fullName evidence="9">ORMDL family protein</fullName>
    </recommendedName>
</protein>
<dbReference type="CTD" id="20329013"/>
<dbReference type="Proteomes" id="UP000054324">
    <property type="component" value="Unassembled WGS sequence"/>
</dbReference>
<evidence type="ECO:0000256" key="5">
    <source>
        <dbReference type="ARBA" id="ARBA00023136"/>
    </source>
</evidence>
<feature type="transmembrane region" description="Helical" evidence="6">
    <location>
        <begin position="128"/>
        <end position="156"/>
    </location>
</feature>
<gene>
    <name evidence="7" type="ORF">T265_14847</name>
</gene>